<feature type="chain" id="PRO_5005894386" evidence="1">
    <location>
        <begin position="23"/>
        <end position="81"/>
    </location>
</feature>
<dbReference type="AlphaFoldDB" id="A0A0N5BJG7"/>
<dbReference type="WBParaSite" id="SPAL_0000609300.1">
    <property type="protein sequence ID" value="SPAL_0000609300.1"/>
    <property type="gene ID" value="SPAL_0000609300"/>
</dbReference>
<organism evidence="2 3">
    <name type="scientific">Strongyloides papillosus</name>
    <name type="common">Intestinal threadworm</name>
    <dbReference type="NCBI Taxonomy" id="174720"/>
    <lineage>
        <taxon>Eukaryota</taxon>
        <taxon>Metazoa</taxon>
        <taxon>Ecdysozoa</taxon>
        <taxon>Nematoda</taxon>
        <taxon>Chromadorea</taxon>
        <taxon>Rhabditida</taxon>
        <taxon>Tylenchina</taxon>
        <taxon>Panagrolaimomorpha</taxon>
        <taxon>Strongyloidoidea</taxon>
        <taxon>Strongyloididae</taxon>
        <taxon>Strongyloides</taxon>
    </lineage>
</organism>
<dbReference type="Proteomes" id="UP000046392">
    <property type="component" value="Unplaced"/>
</dbReference>
<evidence type="ECO:0000256" key="1">
    <source>
        <dbReference type="SAM" id="SignalP"/>
    </source>
</evidence>
<keyword evidence="1" id="KW-0732">Signal</keyword>
<keyword evidence="2" id="KW-1185">Reference proteome</keyword>
<proteinExistence type="predicted"/>
<evidence type="ECO:0000313" key="2">
    <source>
        <dbReference type="Proteomes" id="UP000046392"/>
    </source>
</evidence>
<evidence type="ECO:0000313" key="3">
    <source>
        <dbReference type="WBParaSite" id="SPAL_0000609300.1"/>
    </source>
</evidence>
<name>A0A0N5BJG7_STREA</name>
<protein>
    <submittedName>
        <fullName evidence="3">Secreted protein</fullName>
    </submittedName>
</protein>
<feature type="signal peptide" evidence="1">
    <location>
        <begin position="1"/>
        <end position="22"/>
    </location>
</feature>
<sequence length="81" mass="9421">MSVSYSMSIVLFLSLCCCRGAGLWNRYSEFPVCRRYGCTLEMEVLLNSGSLFSYHFLVQYCYKFVSHKIHVMPQIFQGTNE</sequence>
<accession>A0A0N5BJG7</accession>
<reference evidence="3" key="1">
    <citation type="submission" date="2017-02" db="UniProtKB">
        <authorList>
            <consortium name="WormBaseParasite"/>
        </authorList>
    </citation>
    <scope>IDENTIFICATION</scope>
</reference>